<keyword evidence="4 5" id="KW-0067">ATP-binding</keyword>
<evidence type="ECO:0000259" key="7">
    <source>
        <dbReference type="PROSITE" id="PS50011"/>
    </source>
</evidence>
<dbReference type="RefSeq" id="WP_057633978.1">
    <property type="nucleotide sequence ID" value="NZ_LDJI01000020.1"/>
</dbReference>
<dbReference type="OrthoDB" id="9801841at2"/>
<keyword evidence="3" id="KW-0418">Kinase</keyword>
<keyword evidence="9" id="KW-1185">Reference proteome</keyword>
<dbReference type="STRING" id="405444.ABB26_10865"/>
<dbReference type="PROSITE" id="PS50011">
    <property type="entry name" value="PROTEIN_KINASE_DOM"/>
    <property type="match status" value="1"/>
</dbReference>
<comment type="caution">
    <text evidence="8">The sequence shown here is derived from an EMBL/GenBank/DDBJ whole genome shotgun (WGS) entry which is preliminary data.</text>
</comment>
<dbReference type="AlphaFoldDB" id="A0A0R0C194"/>
<dbReference type="InterPro" id="IPR017441">
    <property type="entry name" value="Protein_kinase_ATP_BS"/>
</dbReference>
<dbReference type="InterPro" id="IPR008271">
    <property type="entry name" value="Ser/Thr_kinase_AS"/>
</dbReference>
<dbReference type="Gene3D" id="1.10.510.10">
    <property type="entry name" value="Transferase(Phosphotransferase) domain 1"/>
    <property type="match status" value="1"/>
</dbReference>
<keyword evidence="2 5" id="KW-0547">Nucleotide-binding</keyword>
<dbReference type="PATRIC" id="fig|405444.3.peg.1255"/>
<dbReference type="SUPFAM" id="SSF56112">
    <property type="entry name" value="Protein kinase-like (PK-like)"/>
    <property type="match status" value="1"/>
</dbReference>
<dbReference type="EMBL" id="LDJI01000020">
    <property type="protein sequence ID" value="KRG63709.1"/>
    <property type="molecule type" value="Genomic_DNA"/>
</dbReference>
<dbReference type="GO" id="GO:0005524">
    <property type="term" value="F:ATP binding"/>
    <property type="evidence" value="ECO:0007669"/>
    <property type="project" value="UniProtKB-UniRule"/>
</dbReference>
<dbReference type="InterPro" id="IPR011990">
    <property type="entry name" value="TPR-like_helical_dom_sf"/>
</dbReference>
<evidence type="ECO:0000256" key="3">
    <source>
        <dbReference type="ARBA" id="ARBA00022777"/>
    </source>
</evidence>
<dbReference type="CDD" id="cd14014">
    <property type="entry name" value="STKc_PknB_like"/>
    <property type="match status" value="1"/>
</dbReference>
<dbReference type="Proteomes" id="UP000050864">
    <property type="component" value="Unassembled WGS sequence"/>
</dbReference>
<evidence type="ECO:0000313" key="8">
    <source>
        <dbReference type="EMBL" id="KRG63709.1"/>
    </source>
</evidence>
<reference evidence="8 9" key="1">
    <citation type="submission" date="2015-05" db="EMBL/GenBank/DDBJ databases">
        <title>Genome sequencing and analysis of members of genus Stenotrophomonas.</title>
        <authorList>
            <person name="Patil P.P."/>
            <person name="Midha S."/>
            <person name="Patil P.B."/>
        </authorList>
    </citation>
    <scope>NUCLEOTIDE SEQUENCE [LARGE SCALE GENOMIC DNA]</scope>
    <source>
        <strain evidence="8 9">DSM 18929</strain>
    </source>
</reference>
<dbReference type="PANTHER" id="PTHR43289">
    <property type="entry name" value="MITOGEN-ACTIVATED PROTEIN KINASE KINASE KINASE 20-RELATED"/>
    <property type="match status" value="1"/>
</dbReference>
<keyword evidence="6" id="KW-0472">Membrane</keyword>
<proteinExistence type="predicted"/>
<feature type="transmembrane region" description="Helical" evidence="6">
    <location>
        <begin position="382"/>
        <end position="405"/>
    </location>
</feature>
<dbReference type="SMART" id="SM00220">
    <property type="entry name" value="S_TKc"/>
    <property type="match status" value="1"/>
</dbReference>
<keyword evidence="1" id="KW-0808">Transferase</keyword>
<organism evidence="8 9">
    <name type="scientific">Stenotrophomonas humi</name>
    <dbReference type="NCBI Taxonomy" id="405444"/>
    <lineage>
        <taxon>Bacteria</taxon>
        <taxon>Pseudomonadati</taxon>
        <taxon>Pseudomonadota</taxon>
        <taxon>Gammaproteobacteria</taxon>
        <taxon>Lysobacterales</taxon>
        <taxon>Lysobacteraceae</taxon>
        <taxon>Stenotrophomonas</taxon>
    </lineage>
</organism>
<dbReference type="PROSITE" id="PS00107">
    <property type="entry name" value="PROTEIN_KINASE_ATP"/>
    <property type="match status" value="1"/>
</dbReference>
<dbReference type="Pfam" id="PF00069">
    <property type="entry name" value="Pkinase"/>
    <property type="match status" value="1"/>
</dbReference>
<feature type="binding site" evidence="5">
    <location>
        <position position="116"/>
    </location>
    <ligand>
        <name>ATP</name>
        <dbReference type="ChEBI" id="CHEBI:30616"/>
    </ligand>
</feature>
<dbReference type="PANTHER" id="PTHR43289:SF6">
    <property type="entry name" value="SERINE_THREONINE-PROTEIN KINASE NEKL-3"/>
    <property type="match status" value="1"/>
</dbReference>
<protein>
    <recommendedName>
        <fullName evidence="7">Protein kinase domain-containing protein</fullName>
    </recommendedName>
</protein>
<dbReference type="InterPro" id="IPR011009">
    <property type="entry name" value="Kinase-like_dom_sf"/>
</dbReference>
<evidence type="ECO:0000256" key="4">
    <source>
        <dbReference type="ARBA" id="ARBA00022840"/>
    </source>
</evidence>
<dbReference type="SUPFAM" id="SSF48452">
    <property type="entry name" value="TPR-like"/>
    <property type="match status" value="3"/>
</dbReference>
<evidence type="ECO:0000256" key="6">
    <source>
        <dbReference type="SAM" id="Phobius"/>
    </source>
</evidence>
<sequence>MLSADAWSRLTELFGRATDLPDAERVRFVHAQTGDDLELQQELLALIAADADATRRLREPLQRAAEALLQVEEAEVVAGTRFGSWAIERMIGSGGMGRVYLARRADGAYEREVALKLVRTPALSERRHAHFEYECRLLAQMQHPAIAQIHDAGIDPEGRAYLVMEYIQGQPISEWCDQHALSMRQRVELLIKVAEGVQHAHQKGVIHRDLKPSNVLVGSVDDVAMPKIIDFGIAMETEGTELSSGGGTPGYMSPEQSLPGNDVDARSDVYSLGAILYELACGARPEATTTSSPSQYLRGLPADRQVQVATTRSSTSTRLLQELHDGLDAIAVKALQHERGDRYASVSLLLEDLRRWLRHYPPHAAGRARLLAARKFARRNRLMVGAAAMVAVVLVAGLAATIWSLREARQEAARAKVSSNFLASVLDSMDPAMAEDLDKTLMLRVLDDASQRAPRDLAAYPDILADMELIIAVNQMTLEEYDRAIEHLESIRRLADAHPGTLELQRLRALQVLGEAYVVTDNPAKAEAALDQGIARARGGDPAHQWLMYDMQSRLAWVWFGQGKMVDALHLAKEALDGFIRTAPADDQQRLDAAKRYADLLSSSGDYAQSIALLDEVVQRRTRINGPDHPLTLVARRDRVTTRLRMRDFAGAEPELRQLLAAYERMYGADSGYPINVRGMLGSALREQGKVAEAGPHYRAAMEWNAKRYGPESQATVIARHNHANWLLAAGQATASRDEQQALLGIADRTLGRVNPITAEILRGLAEAELATGDRGRAHQHAIAAVKAMRQVYGDQHEGALRDVRATLQKVEVAGAGMLPSAARVD</sequence>
<dbReference type="GO" id="GO:0004674">
    <property type="term" value="F:protein serine/threonine kinase activity"/>
    <property type="evidence" value="ECO:0007669"/>
    <property type="project" value="TreeGrafter"/>
</dbReference>
<keyword evidence="6" id="KW-0812">Transmembrane</keyword>
<evidence type="ECO:0000256" key="5">
    <source>
        <dbReference type="PROSITE-ProRule" id="PRU10141"/>
    </source>
</evidence>
<evidence type="ECO:0000256" key="1">
    <source>
        <dbReference type="ARBA" id="ARBA00022679"/>
    </source>
</evidence>
<name>A0A0R0C194_9GAMM</name>
<feature type="domain" description="Protein kinase" evidence="7">
    <location>
        <begin position="85"/>
        <end position="357"/>
    </location>
</feature>
<keyword evidence="6" id="KW-1133">Transmembrane helix</keyword>
<dbReference type="Gene3D" id="1.25.40.10">
    <property type="entry name" value="Tetratricopeptide repeat domain"/>
    <property type="match status" value="2"/>
</dbReference>
<evidence type="ECO:0000256" key="2">
    <source>
        <dbReference type="ARBA" id="ARBA00022741"/>
    </source>
</evidence>
<gene>
    <name evidence="8" type="ORF">ABB26_10865</name>
</gene>
<evidence type="ECO:0000313" key="9">
    <source>
        <dbReference type="Proteomes" id="UP000050864"/>
    </source>
</evidence>
<dbReference type="InterPro" id="IPR000719">
    <property type="entry name" value="Prot_kinase_dom"/>
</dbReference>
<dbReference type="Pfam" id="PF13424">
    <property type="entry name" value="TPR_12"/>
    <property type="match status" value="1"/>
</dbReference>
<dbReference type="PROSITE" id="PS00108">
    <property type="entry name" value="PROTEIN_KINASE_ST"/>
    <property type="match status" value="1"/>
</dbReference>
<accession>A0A0R0C194</accession>